<feature type="domain" description="N-acetyltransferase" evidence="1">
    <location>
        <begin position="11"/>
        <end position="208"/>
    </location>
</feature>
<dbReference type="PROSITE" id="PS51186">
    <property type="entry name" value="GNAT"/>
    <property type="match status" value="1"/>
</dbReference>
<dbReference type="Gene3D" id="3.40.630.30">
    <property type="match status" value="1"/>
</dbReference>
<dbReference type="Pfam" id="PF13508">
    <property type="entry name" value="Acetyltransf_7"/>
    <property type="match status" value="1"/>
</dbReference>
<reference evidence="2" key="2">
    <citation type="submission" date="2020-09" db="EMBL/GenBank/DDBJ databases">
        <authorList>
            <person name="Sun Q."/>
            <person name="Ohkuma M."/>
        </authorList>
    </citation>
    <scope>NUCLEOTIDE SEQUENCE</scope>
    <source>
        <strain evidence="2">JCM 4125</strain>
    </source>
</reference>
<protein>
    <recommendedName>
        <fullName evidence="1">N-acetyltransferase domain-containing protein</fullName>
    </recommendedName>
</protein>
<reference evidence="2" key="1">
    <citation type="journal article" date="2014" name="Int. J. Syst. Evol. Microbiol.">
        <title>Complete genome sequence of Corynebacterium casei LMG S-19264T (=DSM 44701T), isolated from a smear-ripened cheese.</title>
        <authorList>
            <consortium name="US DOE Joint Genome Institute (JGI-PGF)"/>
            <person name="Walter F."/>
            <person name="Albersmeier A."/>
            <person name="Kalinowski J."/>
            <person name="Ruckert C."/>
        </authorList>
    </citation>
    <scope>NUCLEOTIDE SEQUENCE</scope>
    <source>
        <strain evidence="2">JCM 4125</strain>
    </source>
</reference>
<gene>
    <name evidence="2" type="ORF">GCM10010226_88300</name>
</gene>
<dbReference type="InterPro" id="IPR000182">
    <property type="entry name" value="GNAT_dom"/>
</dbReference>
<evidence type="ECO:0000259" key="1">
    <source>
        <dbReference type="PROSITE" id="PS51186"/>
    </source>
</evidence>
<evidence type="ECO:0000313" key="2">
    <source>
        <dbReference type="EMBL" id="GGT97231.1"/>
    </source>
</evidence>
<dbReference type="GO" id="GO:0016747">
    <property type="term" value="F:acyltransferase activity, transferring groups other than amino-acyl groups"/>
    <property type="evidence" value="ECO:0007669"/>
    <property type="project" value="InterPro"/>
</dbReference>
<keyword evidence="3" id="KW-1185">Reference proteome</keyword>
<dbReference type="Proteomes" id="UP000646776">
    <property type="component" value="Unassembled WGS sequence"/>
</dbReference>
<accession>A0A918M1J7</accession>
<dbReference type="InterPro" id="IPR016181">
    <property type="entry name" value="Acyl_CoA_acyltransferase"/>
</dbReference>
<comment type="caution">
    <text evidence="2">The sequence shown here is derived from an EMBL/GenBank/DDBJ whole genome shotgun (WGS) entry which is preliminary data.</text>
</comment>
<organism evidence="2 3">
    <name type="scientific">Streptomyces phaeofaciens</name>
    <dbReference type="NCBI Taxonomy" id="68254"/>
    <lineage>
        <taxon>Bacteria</taxon>
        <taxon>Bacillati</taxon>
        <taxon>Actinomycetota</taxon>
        <taxon>Actinomycetes</taxon>
        <taxon>Kitasatosporales</taxon>
        <taxon>Streptomycetaceae</taxon>
        <taxon>Streptomyces</taxon>
    </lineage>
</organism>
<dbReference type="RefSeq" id="WP_229871279.1">
    <property type="nucleotide sequence ID" value="NZ_BMSA01000053.1"/>
</dbReference>
<sequence>MVEGLAGPDGVRIRYAQPQDADIVADLVKTAGDDMESGHVEALAQGRCGTWMLDALSGAGLAPPLARAAASGDLLTAAAAMSLPLVAQDRNGQVLGGLLCVPSGAVTAMVMKLPGPNGHALMSMMKYAKIKAVAVREDARGRGISTALLKRCIQIYWQLDYMLLFGEFETCRMLGPYYRRHGFTVLDPQDTIDVGTLLTGVLMRLGAGPGETFFHRWRGPIR</sequence>
<name>A0A918M1J7_9ACTN</name>
<dbReference type="AlphaFoldDB" id="A0A918M1J7"/>
<evidence type="ECO:0000313" key="3">
    <source>
        <dbReference type="Proteomes" id="UP000646776"/>
    </source>
</evidence>
<proteinExistence type="predicted"/>
<dbReference type="SUPFAM" id="SSF55729">
    <property type="entry name" value="Acyl-CoA N-acyltransferases (Nat)"/>
    <property type="match status" value="1"/>
</dbReference>
<dbReference type="CDD" id="cd04301">
    <property type="entry name" value="NAT_SF"/>
    <property type="match status" value="1"/>
</dbReference>
<dbReference type="EMBL" id="BMSA01000053">
    <property type="protein sequence ID" value="GGT97231.1"/>
    <property type="molecule type" value="Genomic_DNA"/>
</dbReference>